<protein>
    <submittedName>
        <fullName evidence="4">Hpt domain-containing protein</fullName>
    </submittedName>
</protein>
<keyword evidence="2" id="KW-0597">Phosphoprotein</keyword>
<dbReference type="InterPro" id="IPR008207">
    <property type="entry name" value="Sig_transdc_His_kin_Hpt_dom"/>
</dbReference>
<dbReference type="GO" id="GO:0000160">
    <property type="term" value="P:phosphorelay signal transduction system"/>
    <property type="evidence" value="ECO:0007669"/>
    <property type="project" value="UniProtKB-KW"/>
</dbReference>
<dbReference type="InterPro" id="IPR045871">
    <property type="entry name" value="AHP1-5/YPD1"/>
</dbReference>
<evidence type="ECO:0000259" key="3">
    <source>
        <dbReference type="PROSITE" id="PS50894"/>
    </source>
</evidence>
<keyword evidence="1" id="KW-0902">Two-component regulatory system</keyword>
<dbReference type="Proteomes" id="UP000536442">
    <property type="component" value="Unassembled WGS sequence"/>
</dbReference>
<feature type="modified residue" description="Phosphohistidine" evidence="2">
    <location>
        <position position="58"/>
    </location>
</feature>
<dbReference type="PROSITE" id="PS50894">
    <property type="entry name" value="HPT"/>
    <property type="match status" value="1"/>
</dbReference>
<name>A0A851HRR3_9GAMM</name>
<dbReference type="GO" id="GO:0005737">
    <property type="term" value="C:cytoplasm"/>
    <property type="evidence" value="ECO:0007669"/>
    <property type="project" value="TreeGrafter"/>
</dbReference>
<dbReference type="InterPro" id="IPR036641">
    <property type="entry name" value="HPT_dom_sf"/>
</dbReference>
<evidence type="ECO:0000313" key="5">
    <source>
        <dbReference type="Proteomes" id="UP000536442"/>
    </source>
</evidence>
<dbReference type="Pfam" id="PF01627">
    <property type="entry name" value="Hpt"/>
    <property type="match status" value="1"/>
</dbReference>
<reference evidence="4 5" key="1">
    <citation type="submission" date="2020-03" db="EMBL/GenBank/DDBJ databases">
        <title>Metagenomic, metatranscriptomic, and metabolomic analyses revealed the key microbes and metabolic features during the fermentation of ganjang, Korean traditional soy sauce.</title>
        <authorList>
            <person name="Chun B.H."/>
            <person name="Jeon C.O."/>
        </authorList>
    </citation>
    <scope>NUCLEOTIDE SEQUENCE [LARGE SCALE GENOMIC DNA]</scope>
    <source>
        <strain evidence="4 5">KG14</strain>
    </source>
</reference>
<dbReference type="PANTHER" id="PTHR28242">
    <property type="entry name" value="PHOSPHORELAY INTERMEDIATE PROTEIN YPD1"/>
    <property type="match status" value="1"/>
</dbReference>
<dbReference type="EMBL" id="JABEVQ010000004">
    <property type="protein sequence ID" value="NWN91703.1"/>
    <property type="molecule type" value="Genomic_DNA"/>
</dbReference>
<dbReference type="GO" id="GO:0043424">
    <property type="term" value="F:protein histidine kinase binding"/>
    <property type="evidence" value="ECO:0007669"/>
    <property type="project" value="InterPro"/>
</dbReference>
<dbReference type="CDD" id="cd00088">
    <property type="entry name" value="HPT"/>
    <property type="match status" value="1"/>
</dbReference>
<accession>A0A851HRR3</accession>
<comment type="caution">
    <text evidence="4">The sequence shown here is derived from an EMBL/GenBank/DDBJ whole genome shotgun (WGS) entry which is preliminary data.</text>
</comment>
<proteinExistence type="predicted"/>
<dbReference type="Gene3D" id="1.20.120.160">
    <property type="entry name" value="HPT domain"/>
    <property type="match status" value="1"/>
</dbReference>
<organism evidence="4 5">
    <name type="scientific">Marinobacter adhaerens</name>
    <dbReference type="NCBI Taxonomy" id="1033846"/>
    <lineage>
        <taxon>Bacteria</taxon>
        <taxon>Pseudomonadati</taxon>
        <taxon>Pseudomonadota</taxon>
        <taxon>Gammaproteobacteria</taxon>
        <taxon>Pseudomonadales</taxon>
        <taxon>Marinobacteraceae</taxon>
        <taxon>Marinobacter</taxon>
    </lineage>
</organism>
<dbReference type="AlphaFoldDB" id="A0A851HRR3"/>
<dbReference type="PANTHER" id="PTHR28242:SF52">
    <property type="entry name" value="PHOSPHORELAY INTERMEDIATE PROTEIN YPD1"/>
    <property type="match status" value="1"/>
</dbReference>
<dbReference type="GO" id="GO:0009927">
    <property type="term" value="F:histidine phosphotransfer kinase activity"/>
    <property type="evidence" value="ECO:0007669"/>
    <property type="project" value="InterPro"/>
</dbReference>
<evidence type="ECO:0000256" key="2">
    <source>
        <dbReference type="PROSITE-ProRule" id="PRU00110"/>
    </source>
</evidence>
<dbReference type="SUPFAM" id="SSF47226">
    <property type="entry name" value="Histidine-containing phosphotransfer domain, HPT domain"/>
    <property type="match status" value="1"/>
</dbReference>
<gene>
    <name evidence="4" type="ORF">HLV39_09390</name>
</gene>
<dbReference type="SMART" id="SM00073">
    <property type="entry name" value="HPT"/>
    <property type="match status" value="1"/>
</dbReference>
<keyword evidence="5" id="KW-1185">Reference proteome</keyword>
<feature type="domain" description="HPt" evidence="3">
    <location>
        <begin position="19"/>
        <end position="112"/>
    </location>
</feature>
<evidence type="ECO:0000313" key="4">
    <source>
        <dbReference type="EMBL" id="NWN91703.1"/>
    </source>
</evidence>
<sequence length="120" mass="13145">MVDQPHLDEEALAELQDVMENEFGTLVETYLNDSKERIESLQKAAADGDADSFTRTAHSFKGSCINIGAPRLGELCRTAEQAGRDNRLQDAPPLLAAIETEFRQVTDAFHRLMARGAGPA</sequence>
<evidence type="ECO:0000256" key="1">
    <source>
        <dbReference type="ARBA" id="ARBA00023012"/>
    </source>
</evidence>